<dbReference type="SUPFAM" id="SSF55920">
    <property type="entry name" value="Creatinase/aminopeptidase"/>
    <property type="match status" value="1"/>
</dbReference>
<keyword evidence="4 6" id="KW-0479">Metal-binding</keyword>
<name>A0A7V3KN25_UNCW3</name>
<feature type="binding site" evidence="6">
    <location>
        <position position="105"/>
    </location>
    <ligand>
        <name>a divalent metal cation</name>
        <dbReference type="ChEBI" id="CHEBI:60240"/>
        <label>1</label>
    </ligand>
</feature>
<dbReference type="GO" id="GO:0046872">
    <property type="term" value="F:metal ion binding"/>
    <property type="evidence" value="ECO:0007669"/>
    <property type="project" value="UniProtKB-UniRule"/>
</dbReference>
<accession>A0A7V3KN25</accession>
<evidence type="ECO:0000256" key="2">
    <source>
        <dbReference type="ARBA" id="ARBA00022438"/>
    </source>
</evidence>
<proteinExistence type="inferred from homology"/>
<evidence type="ECO:0000256" key="4">
    <source>
        <dbReference type="ARBA" id="ARBA00022723"/>
    </source>
</evidence>
<dbReference type="AlphaFoldDB" id="A0A7V3KN25"/>
<feature type="binding site" evidence="6">
    <location>
        <position position="169"/>
    </location>
    <ligand>
        <name>a divalent metal cation</name>
        <dbReference type="ChEBI" id="CHEBI:60240"/>
        <label>2</label>
        <note>catalytic</note>
    </ligand>
</feature>
<dbReference type="InterPro" id="IPR001714">
    <property type="entry name" value="Pept_M24_MAP"/>
</dbReference>
<dbReference type="Pfam" id="PF00557">
    <property type="entry name" value="Peptidase_M24"/>
    <property type="match status" value="1"/>
</dbReference>
<keyword evidence="2 6" id="KW-0031">Aminopeptidase</keyword>
<feature type="domain" description="Peptidase M24" evidence="8">
    <location>
        <begin position="11"/>
        <end position="240"/>
    </location>
</feature>
<keyword evidence="3 6" id="KW-0645">Protease</keyword>
<dbReference type="PANTHER" id="PTHR43330:SF27">
    <property type="entry name" value="METHIONINE AMINOPEPTIDASE"/>
    <property type="match status" value="1"/>
</dbReference>
<feature type="binding site" evidence="6">
    <location>
        <position position="105"/>
    </location>
    <ligand>
        <name>a divalent metal cation</name>
        <dbReference type="ChEBI" id="CHEBI:60240"/>
        <label>2</label>
        <note>catalytic</note>
    </ligand>
</feature>
<evidence type="ECO:0000256" key="5">
    <source>
        <dbReference type="ARBA" id="ARBA00022801"/>
    </source>
</evidence>
<evidence type="ECO:0000256" key="1">
    <source>
        <dbReference type="ARBA" id="ARBA00002521"/>
    </source>
</evidence>
<dbReference type="InterPro" id="IPR036005">
    <property type="entry name" value="Creatinase/aminopeptidase-like"/>
</dbReference>
<dbReference type="EMBL" id="DTGD01000068">
    <property type="protein sequence ID" value="HGB35598.1"/>
    <property type="molecule type" value="Genomic_DNA"/>
</dbReference>
<comment type="cofactor">
    <cofactor evidence="6">
        <name>Co(2+)</name>
        <dbReference type="ChEBI" id="CHEBI:48828"/>
    </cofactor>
    <cofactor evidence="6">
        <name>Zn(2+)</name>
        <dbReference type="ChEBI" id="CHEBI:29105"/>
    </cofactor>
    <cofactor evidence="6">
        <name>Mn(2+)</name>
        <dbReference type="ChEBI" id="CHEBI:29035"/>
    </cofactor>
    <cofactor evidence="6">
        <name>Fe(2+)</name>
        <dbReference type="ChEBI" id="CHEBI:29033"/>
    </cofactor>
    <text evidence="6">Binds 2 divalent metal cations per subunit. Has a high-affinity and a low affinity metal-binding site. The true nature of the physiological cofactor is under debate. The enzyme is active with cobalt, zinc, manganese or divalent iron ions. Most likely, methionine aminopeptidases function as mononuclear Fe(2+)-metalloproteases under physiological conditions, and the catalytically relevant metal-binding site has been assigned to the histidine-containing high-affinity site.</text>
</comment>
<protein>
    <recommendedName>
        <fullName evidence="6 7">Methionine aminopeptidase</fullName>
        <shortName evidence="6">MAP</shortName>
        <shortName evidence="6">MetAP</shortName>
        <ecNumber evidence="6 7">3.4.11.18</ecNumber>
    </recommendedName>
    <alternativeName>
        <fullName evidence="6">Peptidase M</fullName>
    </alternativeName>
</protein>
<dbReference type="GO" id="GO:0004239">
    <property type="term" value="F:initiator methionyl aminopeptidase activity"/>
    <property type="evidence" value="ECO:0007669"/>
    <property type="project" value="UniProtKB-UniRule"/>
</dbReference>
<comment type="function">
    <text evidence="1 6">Removes the N-terminal methionine from nascent proteins. The N-terminal methionine is often cleaved when the second residue in the primary sequence is small and uncharged (Met-Ala-, Cys, Gly, Pro, Ser, Thr, or Val). Requires deformylation of the N(alpha)-formylated initiator methionine before it can be hydrolyzed.</text>
</comment>
<feature type="binding site" evidence="6">
    <location>
        <position position="176"/>
    </location>
    <ligand>
        <name>substrate</name>
    </ligand>
</feature>
<comment type="catalytic activity">
    <reaction evidence="6 7">
        <text>Release of N-terminal amino acids, preferentially methionine, from peptides and arylamides.</text>
        <dbReference type="EC" id="3.4.11.18"/>
    </reaction>
</comment>
<keyword evidence="5 6" id="KW-0378">Hydrolase</keyword>
<evidence type="ECO:0000256" key="6">
    <source>
        <dbReference type="HAMAP-Rule" id="MF_01974"/>
    </source>
</evidence>
<dbReference type="EC" id="3.4.11.18" evidence="6 7"/>
<dbReference type="HAMAP" id="MF_01974">
    <property type="entry name" value="MetAP_1"/>
    <property type="match status" value="1"/>
</dbReference>
<dbReference type="NCBIfam" id="TIGR00500">
    <property type="entry name" value="met_pdase_I"/>
    <property type="match status" value="1"/>
</dbReference>
<evidence type="ECO:0000313" key="9">
    <source>
        <dbReference type="EMBL" id="HGB35598.1"/>
    </source>
</evidence>
<dbReference type="PRINTS" id="PR00599">
    <property type="entry name" value="MAPEPTIDASE"/>
</dbReference>
<feature type="binding site" evidence="6">
    <location>
        <position position="94"/>
    </location>
    <ligand>
        <name>a divalent metal cation</name>
        <dbReference type="ChEBI" id="CHEBI:60240"/>
        <label>1</label>
    </ligand>
</feature>
<dbReference type="PANTHER" id="PTHR43330">
    <property type="entry name" value="METHIONINE AMINOPEPTIDASE"/>
    <property type="match status" value="1"/>
</dbReference>
<dbReference type="GO" id="GO:0005829">
    <property type="term" value="C:cytosol"/>
    <property type="evidence" value="ECO:0007669"/>
    <property type="project" value="TreeGrafter"/>
</dbReference>
<feature type="binding site" evidence="6">
    <location>
        <position position="77"/>
    </location>
    <ligand>
        <name>substrate</name>
    </ligand>
</feature>
<sequence>MIYIKKPKEIEMIKKSADILRRVFHKVDEYIRPGITSKELDDFIFETIVSFKAEPAFLGYRGYPASSCISINDEVVHGIPDQRVLKEGDLVKVDIGVNYQGFFSDAAKTYFLGNNGDININRLVSGTKLALMEGMSVIKEGIRVGDISHAIEETANKFKLGVVKILGGHGVGLRLHEDPFIPNFGPKGNGPVLYEGVIIAIEPMFTLGSGDVREKENGWTIVTKDGSLAAHFEETILVTKDGFQNLTKVVYG</sequence>
<dbReference type="Gene3D" id="3.90.230.10">
    <property type="entry name" value="Creatinase/methionine aminopeptidase superfamily"/>
    <property type="match status" value="1"/>
</dbReference>
<comment type="caution">
    <text evidence="9">The sequence shown here is derived from an EMBL/GenBank/DDBJ whole genome shotgun (WGS) entry which is preliminary data.</text>
</comment>
<dbReference type="CDD" id="cd01086">
    <property type="entry name" value="MetAP1"/>
    <property type="match status" value="1"/>
</dbReference>
<evidence type="ECO:0000259" key="8">
    <source>
        <dbReference type="Pfam" id="PF00557"/>
    </source>
</evidence>
<comment type="subunit">
    <text evidence="6">Monomer.</text>
</comment>
<evidence type="ECO:0000256" key="7">
    <source>
        <dbReference type="RuleBase" id="RU003653"/>
    </source>
</evidence>
<dbReference type="GO" id="GO:0006508">
    <property type="term" value="P:proteolysis"/>
    <property type="evidence" value="ECO:0007669"/>
    <property type="project" value="UniProtKB-KW"/>
</dbReference>
<feature type="binding site" evidence="6">
    <location>
        <position position="202"/>
    </location>
    <ligand>
        <name>a divalent metal cation</name>
        <dbReference type="ChEBI" id="CHEBI:60240"/>
        <label>2</label>
        <note>catalytic</note>
    </ligand>
</feature>
<feature type="binding site" evidence="6">
    <location>
        <position position="233"/>
    </location>
    <ligand>
        <name>a divalent metal cation</name>
        <dbReference type="ChEBI" id="CHEBI:60240"/>
        <label>1</label>
    </ligand>
</feature>
<gene>
    <name evidence="6 9" type="primary">map</name>
    <name evidence="9" type="ORF">ENV38_01660</name>
</gene>
<reference evidence="9" key="1">
    <citation type="journal article" date="2020" name="mSystems">
        <title>Genome- and Community-Level Interaction Insights into Carbon Utilization and Element Cycling Functions of Hydrothermarchaeota in Hydrothermal Sediment.</title>
        <authorList>
            <person name="Zhou Z."/>
            <person name="Liu Y."/>
            <person name="Xu W."/>
            <person name="Pan J."/>
            <person name="Luo Z.H."/>
            <person name="Li M."/>
        </authorList>
    </citation>
    <scope>NUCLEOTIDE SEQUENCE [LARGE SCALE GENOMIC DNA]</scope>
    <source>
        <strain evidence="9">SpSt-754</strain>
    </source>
</reference>
<dbReference type="InterPro" id="IPR002467">
    <property type="entry name" value="Pept_M24A_MAP1"/>
</dbReference>
<evidence type="ECO:0000256" key="3">
    <source>
        <dbReference type="ARBA" id="ARBA00022670"/>
    </source>
</evidence>
<feature type="binding site" evidence="6">
    <location>
        <position position="233"/>
    </location>
    <ligand>
        <name>a divalent metal cation</name>
        <dbReference type="ChEBI" id="CHEBI:60240"/>
        <label>2</label>
        <note>catalytic</note>
    </ligand>
</feature>
<organism evidence="9">
    <name type="scientific">candidate division WOR-3 bacterium</name>
    <dbReference type="NCBI Taxonomy" id="2052148"/>
    <lineage>
        <taxon>Bacteria</taxon>
        <taxon>Bacteria division WOR-3</taxon>
    </lineage>
</organism>
<dbReference type="GO" id="GO:0070006">
    <property type="term" value="F:metalloaminopeptidase activity"/>
    <property type="evidence" value="ECO:0007669"/>
    <property type="project" value="UniProtKB-UniRule"/>
</dbReference>
<dbReference type="InterPro" id="IPR000994">
    <property type="entry name" value="Pept_M24"/>
</dbReference>
<comment type="similarity">
    <text evidence="6">Belongs to the peptidase M24A family. Methionine aminopeptidase type 1 subfamily.</text>
</comment>